<proteinExistence type="evidence at transcript level"/>
<dbReference type="InterPro" id="IPR036576">
    <property type="entry name" value="WRKY_dom_sf"/>
</dbReference>
<feature type="region of interest" description="Disordered" evidence="7">
    <location>
        <begin position="1"/>
        <end position="28"/>
    </location>
</feature>
<dbReference type="GO" id="GO:0003700">
    <property type="term" value="F:DNA-binding transcription factor activity"/>
    <property type="evidence" value="ECO:0007669"/>
    <property type="project" value="InterPro"/>
</dbReference>
<organism evidence="9">
    <name type="scientific">Santalum album</name>
    <name type="common">Indian sandalwood</name>
    <dbReference type="NCBI Taxonomy" id="35974"/>
    <lineage>
        <taxon>Eukaryota</taxon>
        <taxon>Viridiplantae</taxon>
        <taxon>Streptophyta</taxon>
        <taxon>Embryophyta</taxon>
        <taxon>Tracheophyta</taxon>
        <taxon>Spermatophyta</taxon>
        <taxon>Magnoliopsida</taxon>
        <taxon>eudicotyledons</taxon>
        <taxon>Gunneridae</taxon>
        <taxon>Pentapetalae</taxon>
        <taxon>Santalales</taxon>
        <taxon>Santalaceae</taxon>
        <taxon>Santalum</taxon>
    </lineage>
</organism>
<comment type="subcellular location">
    <subcellularLocation>
        <location evidence="1">Nucleus</location>
    </subcellularLocation>
</comment>
<evidence type="ECO:0000256" key="7">
    <source>
        <dbReference type="SAM" id="MobiDB-lite"/>
    </source>
</evidence>
<dbReference type="SMART" id="SM00774">
    <property type="entry name" value="WRKY"/>
    <property type="match status" value="1"/>
</dbReference>
<dbReference type="AlphaFoldDB" id="A0A650C2Y0"/>
<protein>
    <submittedName>
        <fullName evidence="9">WRKY transcription factor 35</fullName>
    </submittedName>
</protein>
<dbReference type="PROSITE" id="PS50811">
    <property type="entry name" value="WRKY"/>
    <property type="match status" value="1"/>
</dbReference>
<feature type="compositionally biased region" description="Low complexity" evidence="7">
    <location>
        <begin position="117"/>
        <end position="130"/>
    </location>
</feature>
<reference evidence="9" key="1">
    <citation type="journal article" date="2019" name="Int. J. Mol. Sci.">
        <title>Genome-Wide Characterization, Expression Profile Analysis of WRKY Family Genes in Santalum album and Functional Identification of Their Role in Abiotic Stress.</title>
        <authorList>
            <person name="Yan H."/>
            <person name="Li M."/>
            <person name="Xiong Y."/>
            <person name="Wu J."/>
            <person name="Teixeira da Silva J.A."/>
            <person name="Ma G."/>
        </authorList>
    </citation>
    <scope>NUCLEOTIDE SEQUENCE</scope>
</reference>
<keyword evidence="6" id="KW-0175">Coiled coil</keyword>
<keyword evidence="2" id="KW-0805">Transcription regulation</keyword>
<dbReference type="EMBL" id="MN335845">
    <property type="protein sequence ID" value="QGQ64058.1"/>
    <property type="molecule type" value="mRNA"/>
</dbReference>
<dbReference type="Gene3D" id="2.20.25.80">
    <property type="entry name" value="WRKY domain"/>
    <property type="match status" value="1"/>
</dbReference>
<feature type="compositionally biased region" description="Basic and acidic residues" evidence="7">
    <location>
        <begin position="98"/>
        <end position="109"/>
    </location>
</feature>
<evidence type="ECO:0000259" key="8">
    <source>
        <dbReference type="PROSITE" id="PS50811"/>
    </source>
</evidence>
<dbReference type="SUPFAM" id="SSF118290">
    <property type="entry name" value="WRKY DNA-binding domain"/>
    <property type="match status" value="1"/>
</dbReference>
<dbReference type="InterPro" id="IPR044810">
    <property type="entry name" value="WRKY_plant"/>
</dbReference>
<keyword evidence="4" id="KW-0804">Transcription</keyword>
<feature type="region of interest" description="Disordered" evidence="7">
    <location>
        <begin position="87"/>
        <end position="148"/>
    </location>
</feature>
<evidence type="ECO:0000256" key="1">
    <source>
        <dbReference type="ARBA" id="ARBA00004123"/>
    </source>
</evidence>
<name>A0A650C2Y0_SANAL</name>
<dbReference type="GO" id="GO:0043565">
    <property type="term" value="F:sequence-specific DNA binding"/>
    <property type="evidence" value="ECO:0007669"/>
    <property type="project" value="InterPro"/>
</dbReference>
<accession>A0A650C2Y0</accession>
<evidence type="ECO:0000256" key="4">
    <source>
        <dbReference type="ARBA" id="ARBA00023163"/>
    </source>
</evidence>
<keyword evidence="5" id="KW-0539">Nucleus</keyword>
<dbReference type="Pfam" id="PF03106">
    <property type="entry name" value="WRKY"/>
    <property type="match status" value="1"/>
</dbReference>
<dbReference type="PANTHER" id="PTHR31429">
    <property type="entry name" value="WRKY TRANSCRIPTION FACTOR 36-RELATED"/>
    <property type="match status" value="1"/>
</dbReference>
<keyword evidence="3" id="KW-0238">DNA-binding</keyword>
<evidence type="ECO:0000256" key="5">
    <source>
        <dbReference type="ARBA" id="ARBA00023242"/>
    </source>
</evidence>
<feature type="domain" description="WRKY" evidence="8">
    <location>
        <begin position="194"/>
        <end position="260"/>
    </location>
</feature>
<dbReference type="FunFam" id="2.20.25.80:FF:000002">
    <property type="entry name" value="probable WRKY transcription factor 31"/>
    <property type="match status" value="1"/>
</dbReference>
<evidence type="ECO:0000313" key="9">
    <source>
        <dbReference type="EMBL" id="QGQ64058.1"/>
    </source>
</evidence>
<dbReference type="PANTHER" id="PTHR31429:SF54">
    <property type="entry name" value="WRKY TRANSCRIPTION FACTOR 9-RELATED"/>
    <property type="match status" value="1"/>
</dbReference>
<dbReference type="InterPro" id="IPR003657">
    <property type="entry name" value="WRKY_dom"/>
</dbReference>
<evidence type="ECO:0000256" key="2">
    <source>
        <dbReference type="ARBA" id="ARBA00023015"/>
    </source>
</evidence>
<evidence type="ECO:0000256" key="6">
    <source>
        <dbReference type="SAM" id="Coils"/>
    </source>
</evidence>
<feature type="coiled-coil region" evidence="6">
    <location>
        <begin position="30"/>
        <end position="64"/>
    </location>
</feature>
<evidence type="ECO:0000256" key="3">
    <source>
        <dbReference type="ARBA" id="ARBA00023125"/>
    </source>
</evidence>
<sequence length="435" mass="47744">MDLSLKMDAHKEEEAKEEERREIQDHEDPMAAAARTKGELQMKINRMKEENEALKKVLEKVMKDYCDLQLHFSTLQQNCPREEAQVFLSPHGGGSTRAAERACASRKEKEEEDDLGLSLRLQTSTLSRQQPQREEEDDDNNNNNNNIGEEEIGISVSSQHSKLIMNQHHDLAGVSTHMASPPHRKARVSVRARCQTATMNDGCQWRKYGQKIAKGNPCPRAYYRCTVTAGCPVRKQVQRCLEDMSILITTYEGTHNHPLPVGATAMASTAAAAATASFMLVDSSSPYFEGVANFAPSESLPFNYTQNQMMMMKSSSPYSLIRNINPGELSGEIALDLTNNASSSPLQTLGLSVASSSDAPPQSGLTRMPWKPVHHIASGTESLQERGLKMEENSSLVENASTIASDPNFRVAIAAAITSVINKDGHTSQPSSGPS</sequence>
<dbReference type="GO" id="GO:0005634">
    <property type="term" value="C:nucleus"/>
    <property type="evidence" value="ECO:0007669"/>
    <property type="project" value="UniProtKB-SubCell"/>
</dbReference>